<name>A0A372LAK9_9BACI</name>
<organism evidence="1 2">
    <name type="scientific">Peribacillus glennii</name>
    <dbReference type="NCBI Taxonomy" id="2303991"/>
    <lineage>
        <taxon>Bacteria</taxon>
        <taxon>Bacillati</taxon>
        <taxon>Bacillota</taxon>
        <taxon>Bacilli</taxon>
        <taxon>Bacillales</taxon>
        <taxon>Bacillaceae</taxon>
        <taxon>Peribacillus</taxon>
    </lineage>
</organism>
<comment type="caution">
    <text evidence="1">The sequence shown here is derived from an EMBL/GenBank/DDBJ whole genome shotgun (WGS) entry which is preliminary data.</text>
</comment>
<accession>A0A372LAK9</accession>
<dbReference type="Proteomes" id="UP000262939">
    <property type="component" value="Unassembled WGS sequence"/>
</dbReference>
<reference evidence="1 2" key="1">
    <citation type="submission" date="2018-08" db="EMBL/GenBank/DDBJ databases">
        <title>Bacillus chawlae sp. nov., Bacillus glennii sp. nov., and Bacillus saganii sp. nov. Isolated from the Vehicle Assembly Building at Kennedy Space Center where the Viking Spacecraft were Assembled.</title>
        <authorList>
            <person name="Seuylemezian A."/>
            <person name="Vaishampayan P."/>
        </authorList>
    </citation>
    <scope>NUCLEOTIDE SEQUENCE [LARGE SCALE GENOMIC DNA]</scope>
    <source>
        <strain evidence="1 2">V44-8</strain>
    </source>
</reference>
<dbReference type="RefSeq" id="WP_117322958.1">
    <property type="nucleotide sequence ID" value="NZ_QVTD01000008.1"/>
</dbReference>
<keyword evidence="2" id="KW-1185">Reference proteome</keyword>
<dbReference type="OrthoDB" id="9804948at2"/>
<evidence type="ECO:0000313" key="2">
    <source>
        <dbReference type="Proteomes" id="UP000262939"/>
    </source>
</evidence>
<evidence type="ECO:0000313" key="1">
    <source>
        <dbReference type="EMBL" id="RFU62831.1"/>
    </source>
</evidence>
<dbReference type="AlphaFoldDB" id="A0A372LAK9"/>
<gene>
    <name evidence="1" type="ORF">D0466_12800</name>
</gene>
<sequence length="106" mass="12452">MFYCLDVFSEDIYFLEDENAIVLFKIEAGCLHVFDIISQEEIDLARIINKIARPENNKVVFHFTPEYDGVYMSKESLHSSNMLFVRWNHGEIPFPEHFKHPITSLA</sequence>
<proteinExistence type="predicted"/>
<protein>
    <submittedName>
        <fullName evidence="1">Uncharacterized protein</fullName>
    </submittedName>
</protein>
<dbReference type="EMBL" id="QVTD01000008">
    <property type="protein sequence ID" value="RFU62831.1"/>
    <property type="molecule type" value="Genomic_DNA"/>
</dbReference>